<dbReference type="Proteomes" id="UP000032871">
    <property type="component" value="Unassembled WGS sequence"/>
</dbReference>
<comment type="similarity">
    <text evidence="1">Belongs to the UPF0260 family.</text>
</comment>
<evidence type="ECO:0000313" key="3">
    <source>
        <dbReference type="Proteomes" id="UP000032871"/>
    </source>
</evidence>
<sequence length="184" mass="21343">MTALFCFSKPFFQYLSQAAFLTIISAFKTNPVNNPMQLEPDFWRHKNLLDINDAEWEALCDGCGKCCYRKYIDGEGKYERLYYTRIACNLLDLETGKCGHYLKRFELEEDCTKLTKDNLPEFGWLPTTCAYRLLYEGKPLPSWHPLISGDPDSVKRAGVLIQNGIHECDVIDWFEFVVDEEQSV</sequence>
<dbReference type="PANTHER" id="PTHR37421:SF1">
    <property type="entry name" value="UPF0260 PROTEIN YCGN"/>
    <property type="match status" value="1"/>
</dbReference>
<dbReference type="PANTHER" id="PTHR37421">
    <property type="entry name" value="UPF0260 PROTEIN YCGN"/>
    <property type="match status" value="1"/>
</dbReference>
<dbReference type="InterPro" id="IPR005358">
    <property type="entry name" value="Puta_zinc/iron-chelating_dom"/>
</dbReference>
<keyword evidence="3" id="KW-1185">Reference proteome</keyword>
<protein>
    <recommendedName>
        <fullName evidence="1">UPF0260 protein HMPREF9064_0900</fullName>
    </recommendedName>
</protein>
<dbReference type="InterPro" id="IPR008228">
    <property type="entry name" value="UCP006173"/>
</dbReference>
<gene>
    <name evidence="2" type="ORF">HMPREF9064_0900</name>
</gene>
<dbReference type="NCBIfam" id="NF003499">
    <property type="entry name" value="PRK05170.1-2"/>
    <property type="match status" value="1"/>
</dbReference>
<dbReference type="Pfam" id="PF03692">
    <property type="entry name" value="CxxCxxCC"/>
    <property type="match status" value="1"/>
</dbReference>
<dbReference type="EMBL" id="AEPS01000005">
    <property type="protein sequence ID" value="EFU67581.1"/>
    <property type="molecule type" value="Genomic_DNA"/>
</dbReference>
<evidence type="ECO:0000256" key="1">
    <source>
        <dbReference type="HAMAP-Rule" id="MF_00676"/>
    </source>
</evidence>
<proteinExistence type="inferred from homology"/>
<dbReference type="STRING" id="739.GCA_001059425_00521"/>
<reference evidence="2 3" key="1">
    <citation type="submission" date="2010-12" db="EMBL/GenBank/DDBJ databases">
        <authorList>
            <person name="Muzny D."/>
            <person name="Qin X."/>
            <person name="Deng J."/>
            <person name="Jiang H."/>
            <person name="Liu Y."/>
            <person name="Qu J."/>
            <person name="Song X.-Z."/>
            <person name="Zhang L."/>
            <person name="Thornton R."/>
            <person name="Coyle M."/>
            <person name="Francisco L."/>
            <person name="Jackson L."/>
            <person name="Javaid M."/>
            <person name="Korchina V."/>
            <person name="Kovar C."/>
            <person name="Mata R."/>
            <person name="Mathew T."/>
            <person name="Ngo R."/>
            <person name="Nguyen L."/>
            <person name="Nguyen N."/>
            <person name="Okwuonu G."/>
            <person name="Ongeri F."/>
            <person name="Pham C."/>
            <person name="Simmons D."/>
            <person name="Wilczek-Boney K."/>
            <person name="Hale W."/>
            <person name="Jakkamsetti A."/>
            <person name="Pham P."/>
            <person name="Ruth R."/>
            <person name="San Lucas F."/>
            <person name="Warren J."/>
            <person name="Zhang J."/>
            <person name="Zhao Z."/>
            <person name="Zhou C."/>
            <person name="Zhu D."/>
            <person name="Lee S."/>
            <person name="Bess C."/>
            <person name="Blankenburg K."/>
            <person name="Forbes L."/>
            <person name="Fu Q."/>
            <person name="Gubbala S."/>
            <person name="Hirani K."/>
            <person name="Jayaseelan J.C."/>
            <person name="Lara F."/>
            <person name="Munidasa M."/>
            <person name="Palculict T."/>
            <person name="Patil S."/>
            <person name="Pu L.-L."/>
            <person name="Saada N."/>
            <person name="Tang L."/>
            <person name="Weissenberger G."/>
            <person name="Zhu Y."/>
            <person name="Hemphill L."/>
            <person name="Shang Y."/>
            <person name="Youmans B."/>
            <person name="Ayvaz T."/>
            <person name="Ross M."/>
            <person name="Santibanez J."/>
            <person name="Aqrawi P."/>
            <person name="Gross S."/>
            <person name="Joshi V."/>
            <person name="Fowler G."/>
            <person name="Nazareth L."/>
            <person name="Reid J."/>
            <person name="Worley K."/>
            <person name="Petrosino J."/>
            <person name="Highlander S."/>
            <person name="Gibbs R."/>
        </authorList>
    </citation>
    <scope>NUCLEOTIDE SEQUENCE [LARGE SCALE GENOMIC DNA]</scope>
    <source>
        <strain evidence="2 3">ATCC 33393</strain>
    </source>
</reference>
<evidence type="ECO:0000313" key="2">
    <source>
        <dbReference type="EMBL" id="EFU67581.1"/>
    </source>
</evidence>
<dbReference type="AlphaFoldDB" id="E6KXL8"/>
<comment type="caution">
    <text evidence="2">The sequence shown here is derived from an EMBL/GenBank/DDBJ whole genome shotgun (WGS) entry which is preliminary data.</text>
</comment>
<dbReference type="HOGENOM" id="CLU_109769_2_0_6"/>
<accession>E6KXL8</accession>
<dbReference type="HAMAP" id="MF_00676">
    <property type="entry name" value="UPF0260"/>
    <property type="match status" value="1"/>
</dbReference>
<name>E6KXL8_9PAST</name>
<organism evidence="2 3">
    <name type="scientific">Aggregatibacter segnis ATCC 33393</name>
    <dbReference type="NCBI Taxonomy" id="888057"/>
    <lineage>
        <taxon>Bacteria</taxon>
        <taxon>Pseudomonadati</taxon>
        <taxon>Pseudomonadota</taxon>
        <taxon>Gammaproteobacteria</taxon>
        <taxon>Pasteurellales</taxon>
        <taxon>Pasteurellaceae</taxon>
        <taxon>Aggregatibacter</taxon>
    </lineage>
</organism>